<feature type="compositionally biased region" description="Low complexity" evidence="1">
    <location>
        <begin position="149"/>
        <end position="168"/>
    </location>
</feature>
<comment type="caution">
    <text evidence="2">The sequence shown here is derived from an EMBL/GenBank/DDBJ whole genome shotgun (WGS) entry which is preliminary data.</text>
</comment>
<proteinExistence type="predicted"/>
<dbReference type="EMBL" id="JARJCW010000119">
    <property type="protein sequence ID" value="KAJ7192495.1"/>
    <property type="molecule type" value="Genomic_DNA"/>
</dbReference>
<gene>
    <name evidence="2" type="ORF">GGX14DRAFT_594549</name>
</gene>
<keyword evidence="3" id="KW-1185">Reference proteome</keyword>
<evidence type="ECO:0000313" key="3">
    <source>
        <dbReference type="Proteomes" id="UP001219525"/>
    </source>
</evidence>
<sequence length="381" mass="41596">MDLFQLKHEAIRKLHLDLCTLHVSHSFRARMIGSYLYASALKTAQRAVPGNGAALYMEMIQMEFGHLLHMGVAGAEAGSGRGPLALVVLVVSFTIRGIAVHGAFKFRFRAYITGDGGQRSRHVGLADQEAQRRSWLSANADVHAARTIQAQGAPASARPPAAGADTARQMNSSSRPKNFRKISDVTGSQRVRPKGSPGAKISAFFSWSGPAGPVRIKNDLRKCALNVWGSRRASPPVVTLPFAPGIFFFHHARHRPASNRPVTTPPAQGASPRAFHPRLRYVEPTAPVRGFRVRARCGEQGAGAWLERQFGTRKDGLLQFTHQGPTLEAVVPLPRRYITGQEGQNVIFKLKKWVDDLTEAGEAAIKAAAFEAVEKFEVLSF</sequence>
<feature type="region of interest" description="Disordered" evidence="1">
    <location>
        <begin position="149"/>
        <end position="181"/>
    </location>
</feature>
<accession>A0AAD6XZR6</accession>
<organism evidence="2 3">
    <name type="scientific">Mycena pura</name>
    <dbReference type="NCBI Taxonomy" id="153505"/>
    <lineage>
        <taxon>Eukaryota</taxon>
        <taxon>Fungi</taxon>
        <taxon>Dikarya</taxon>
        <taxon>Basidiomycota</taxon>
        <taxon>Agaricomycotina</taxon>
        <taxon>Agaricomycetes</taxon>
        <taxon>Agaricomycetidae</taxon>
        <taxon>Agaricales</taxon>
        <taxon>Marasmiineae</taxon>
        <taxon>Mycenaceae</taxon>
        <taxon>Mycena</taxon>
    </lineage>
</organism>
<evidence type="ECO:0000313" key="2">
    <source>
        <dbReference type="EMBL" id="KAJ7192495.1"/>
    </source>
</evidence>
<reference evidence="2" key="1">
    <citation type="submission" date="2023-03" db="EMBL/GenBank/DDBJ databases">
        <title>Massive genome expansion in bonnet fungi (Mycena s.s.) driven by repeated elements and novel gene families across ecological guilds.</title>
        <authorList>
            <consortium name="Lawrence Berkeley National Laboratory"/>
            <person name="Harder C.B."/>
            <person name="Miyauchi S."/>
            <person name="Viragh M."/>
            <person name="Kuo A."/>
            <person name="Thoen E."/>
            <person name="Andreopoulos B."/>
            <person name="Lu D."/>
            <person name="Skrede I."/>
            <person name="Drula E."/>
            <person name="Henrissat B."/>
            <person name="Morin E."/>
            <person name="Kohler A."/>
            <person name="Barry K."/>
            <person name="LaButti K."/>
            <person name="Morin E."/>
            <person name="Salamov A."/>
            <person name="Lipzen A."/>
            <person name="Mereny Z."/>
            <person name="Hegedus B."/>
            <person name="Baldrian P."/>
            <person name="Stursova M."/>
            <person name="Weitz H."/>
            <person name="Taylor A."/>
            <person name="Grigoriev I.V."/>
            <person name="Nagy L.G."/>
            <person name="Martin F."/>
            <person name="Kauserud H."/>
        </authorList>
    </citation>
    <scope>NUCLEOTIDE SEQUENCE</scope>
    <source>
        <strain evidence="2">9144</strain>
    </source>
</reference>
<evidence type="ECO:0000256" key="1">
    <source>
        <dbReference type="SAM" id="MobiDB-lite"/>
    </source>
</evidence>
<dbReference type="Proteomes" id="UP001219525">
    <property type="component" value="Unassembled WGS sequence"/>
</dbReference>
<dbReference type="AlphaFoldDB" id="A0AAD6XZR6"/>
<name>A0AAD6XZR6_9AGAR</name>
<protein>
    <submittedName>
        <fullName evidence="2">Uncharacterized protein</fullName>
    </submittedName>
</protein>